<dbReference type="InterPro" id="IPR008969">
    <property type="entry name" value="CarboxyPept-like_regulatory"/>
</dbReference>
<accession>A0A3M7TN05</accession>
<dbReference type="EMBL" id="RHIB01000003">
    <property type="protein sequence ID" value="RNA66991.1"/>
    <property type="molecule type" value="Genomic_DNA"/>
</dbReference>
<keyword evidence="1" id="KW-0645">Protease</keyword>
<evidence type="ECO:0000313" key="2">
    <source>
        <dbReference type="Proteomes" id="UP000278746"/>
    </source>
</evidence>
<keyword evidence="2" id="KW-1185">Reference proteome</keyword>
<name>A0A3M7TN05_9BACI</name>
<gene>
    <name evidence="1" type="ORF">EBO34_17510</name>
</gene>
<keyword evidence="1" id="KW-0121">Carboxypeptidase</keyword>
<reference evidence="1 2" key="1">
    <citation type="submission" date="2018-10" db="EMBL/GenBank/DDBJ databases">
        <title>Bacillus Keqinensis sp. nov., a moderately halophilic bacterium isolated from a saline-alkaline lake.</title>
        <authorList>
            <person name="Wang H."/>
        </authorList>
    </citation>
    <scope>NUCLEOTIDE SEQUENCE [LARGE SCALE GENOMIC DNA]</scope>
    <source>
        <strain evidence="1 2">KQ-3</strain>
    </source>
</reference>
<dbReference type="AlphaFoldDB" id="A0A3M7TN05"/>
<dbReference type="RefSeq" id="WP_122900984.1">
    <property type="nucleotide sequence ID" value="NZ_RHIB01000003.1"/>
</dbReference>
<dbReference type="Proteomes" id="UP000278746">
    <property type="component" value="Unassembled WGS sequence"/>
</dbReference>
<dbReference type="OrthoDB" id="2746625at2"/>
<dbReference type="GO" id="GO:0004180">
    <property type="term" value="F:carboxypeptidase activity"/>
    <property type="evidence" value="ECO:0007669"/>
    <property type="project" value="UniProtKB-KW"/>
</dbReference>
<dbReference type="SUPFAM" id="SSF49464">
    <property type="entry name" value="Carboxypeptidase regulatory domain-like"/>
    <property type="match status" value="1"/>
</dbReference>
<comment type="caution">
    <text evidence="1">The sequence shown here is derived from an EMBL/GenBank/DDBJ whole genome shotgun (WGS) entry which is preliminary data.</text>
</comment>
<sequence length="801" mass="90155">MNGWMKKGLLFVFVFVMMGSVIAGVHAEGLSNDDLTGVQFEEGRLKDGMQDLKHTAVLIQSQTNPSVIHQRMTDQMGNLYADLPDGQYKLKGLHHGSHWYTTEQVFTIEEGMIGDSKGRESSLTKNHQVKGPAYKGKKNVNGQLLEGTSGLQGDLLIGTISETEEEIVTLSTNKKGQFSASLADGEYFIFGVSVNGGLYKYERMLTVEGNNLYVDGEKQTSLTVAIPERSYSGVVKDSKTPLEKAGIIIERVGAGYSYDEEDYDEDYGYDYGYEFIEFTYTNRKGEYDIRALEDGTYSLSVFHDTYYAWETYLFDVADGALYIDGEEVSRLDVAVPDMTLKGTLFDNGKKAGHGYLEIERHEEDGHWYDYFSVPVDKKGDFSYRLADGSYTVTFVEERYRSTSVALPFEIKDGKIIYDGSVSELLDIHLPPITFSGRLLDDGKALNGYVNVEGETEDGMYSWYGGRTDKNGIFSLRLKDGFYEVSWVYLIDENEEFYARTSFEMKDGQLYVNGVKQKILDIDVPPVSLHGIVLNDGTPVRDGEIVVVSEEGDYLWKWLNDDGTFSMRLSDGKYSVREVYLFEDGTSAFLTVPFEIVNGKVIVDGKETDRLEIHVPPVTVTGYLLEDGQPVQGEVMITPVDDEYHSIWSYTNENNMFSLRLSDGDFEVQNVYLEDGTSFRTHQPFSVKDRQLLIDGEPAEQLEITVQPVTLSGSVYKGDTPVQEGYVSVASANEEDWYDSWIEGGAYRFRLSDGDYRVLAVDSWDLGYAEFDLEFEIKDGKLLVGGKERDTLDLDLNEGQKP</sequence>
<proteinExistence type="predicted"/>
<keyword evidence="1" id="KW-0378">Hydrolase</keyword>
<organism evidence="1 2">
    <name type="scientific">Alteribacter keqinensis</name>
    <dbReference type="NCBI Taxonomy" id="2483800"/>
    <lineage>
        <taxon>Bacteria</taxon>
        <taxon>Bacillati</taxon>
        <taxon>Bacillota</taxon>
        <taxon>Bacilli</taxon>
        <taxon>Bacillales</taxon>
        <taxon>Bacillaceae</taxon>
        <taxon>Alteribacter</taxon>
    </lineage>
</organism>
<evidence type="ECO:0000313" key="1">
    <source>
        <dbReference type="EMBL" id="RNA66991.1"/>
    </source>
</evidence>
<protein>
    <submittedName>
        <fullName evidence="1">Carboxypeptidase regulatory-like domain-containing protein</fullName>
    </submittedName>
</protein>